<dbReference type="EMBL" id="KN123144">
    <property type="protein sequence ID" value="KFO26601.1"/>
    <property type="molecule type" value="Genomic_DNA"/>
</dbReference>
<dbReference type="AlphaFoldDB" id="A0A091DUZ1"/>
<reference evidence="2 3" key="1">
    <citation type="submission" date="2013-11" db="EMBL/GenBank/DDBJ databases">
        <title>The Damaraland mole rat (Fukomys damarensis) genome and evolution of African mole rats.</title>
        <authorList>
            <person name="Gladyshev V.N."/>
            <person name="Fang X."/>
        </authorList>
    </citation>
    <scope>NUCLEOTIDE SEQUENCE [LARGE SCALE GENOMIC DNA]</scope>
    <source>
        <tissue evidence="2">Liver</tissue>
    </source>
</reference>
<feature type="region of interest" description="Disordered" evidence="1">
    <location>
        <begin position="1"/>
        <end position="33"/>
    </location>
</feature>
<gene>
    <name evidence="2" type="ORF">H920_12000</name>
</gene>
<name>A0A091DUZ1_FUKDA</name>
<feature type="compositionally biased region" description="Basic residues" evidence="1">
    <location>
        <begin position="1"/>
        <end position="12"/>
    </location>
</feature>
<evidence type="ECO:0000313" key="3">
    <source>
        <dbReference type="Proteomes" id="UP000028990"/>
    </source>
</evidence>
<dbReference type="Proteomes" id="UP000028990">
    <property type="component" value="Unassembled WGS sequence"/>
</dbReference>
<feature type="compositionally biased region" description="Basic and acidic residues" evidence="1">
    <location>
        <begin position="14"/>
        <end position="28"/>
    </location>
</feature>
<accession>A0A091DUZ1</accession>
<proteinExistence type="predicted"/>
<evidence type="ECO:0000313" key="2">
    <source>
        <dbReference type="EMBL" id="KFO26601.1"/>
    </source>
</evidence>
<organism evidence="2 3">
    <name type="scientific">Fukomys damarensis</name>
    <name type="common">Damaraland mole rat</name>
    <name type="synonym">Cryptomys damarensis</name>
    <dbReference type="NCBI Taxonomy" id="885580"/>
    <lineage>
        <taxon>Eukaryota</taxon>
        <taxon>Metazoa</taxon>
        <taxon>Chordata</taxon>
        <taxon>Craniata</taxon>
        <taxon>Vertebrata</taxon>
        <taxon>Euteleostomi</taxon>
        <taxon>Mammalia</taxon>
        <taxon>Eutheria</taxon>
        <taxon>Euarchontoglires</taxon>
        <taxon>Glires</taxon>
        <taxon>Rodentia</taxon>
        <taxon>Hystricomorpha</taxon>
        <taxon>Bathyergidae</taxon>
        <taxon>Fukomys</taxon>
    </lineage>
</organism>
<keyword evidence="3" id="KW-1185">Reference proteome</keyword>
<protein>
    <submittedName>
        <fullName evidence="2">Uncharacterized protein</fullName>
    </submittedName>
</protein>
<sequence length="110" mass="12525">MPRFRAKVRGAMHTHGDVARGKRREAQSRQRRAHPLFRRNLTFPTDPQAACDAWHKVGQEEALRTSGAREMAALPLRGESQPACRFEVLSQRAHILYDPGVLPGTVFPRW</sequence>
<evidence type="ECO:0000256" key="1">
    <source>
        <dbReference type="SAM" id="MobiDB-lite"/>
    </source>
</evidence>